<protein>
    <recommendedName>
        <fullName evidence="9 10">Pyrroline-5-carboxylate reductase</fullName>
        <shortName evidence="9">P5C reductase</shortName>
        <shortName evidence="9">P5CR</shortName>
        <ecNumber evidence="9 10">1.5.1.2</ecNumber>
    </recommendedName>
    <alternativeName>
        <fullName evidence="9">PCA reductase</fullName>
    </alternativeName>
</protein>
<keyword evidence="5 9" id="KW-0641">Proline biosynthesis</keyword>
<dbReference type="NCBIfam" id="TIGR00112">
    <property type="entry name" value="proC"/>
    <property type="match status" value="1"/>
</dbReference>
<dbReference type="Gene3D" id="3.40.50.720">
    <property type="entry name" value="NAD(P)-binding Rossmann-like Domain"/>
    <property type="match status" value="1"/>
</dbReference>
<keyword evidence="6 9" id="KW-0521">NADP</keyword>
<dbReference type="EC" id="1.5.1.2" evidence="9 10"/>
<evidence type="ECO:0000256" key="5">
    <source>
        <dbReference type="ARBA" id="ARBA00022650"/>
    </source>
</evidence>
<sequence>MEKMIGFIGMGNMGQAIVKGILEAGFTTAENVIASRRNVDLLQELHADFGIRVTGDNKEVAREADILFLAVKPHLYDSVIKEVRDVVKAEAIIVNIAAGVSLSDIAESFGKPVKVVRAMPNTPAAVGEGMVALCFSEGLSKDEQEEMVALFGSLGKAEIVEERLFDAVIGVSGSSPALLFMVIEAMADAVVKAGMPRAQAYQFAAQAMLGSAKMVLESGAHPGALKDAVCSPGGTTIEMVVKAEEAGLRNAVIQAVEAAVAKSIEMNG</sequence>
<name>A0A6G7WFX7_9LACT</name>
<dbReference type="PIRSF" id="PIRSF000193">
    <property type="entry name" value="Pyrrol-5-carb_rd"/>
    <property type="match status" value="1"/>
</dbReference>
<comment type="function">
    <text evidence="8 9">Catalyzes the reduction of 1-pyrroline-5-carboxylate (PCA) to L-proline.</text>
</comment>
<dbReference type="PANTHER" id="PTHR11645:SF0">
    <property type="entry name" value="PYRROLINE-5-CARBOXYLATE REDUCTASE 3"/>
    <property type="match status" value="1"/>
</dbReference>
<dbReference type="GeneID" id="94552302"/>
<evidence type="ECO:0000256" key="3">
    <source>
        <dbReference type="ARBA" id="ARBA00022490"/>
    </source>
</evidence>
<dbReference type="GO" id="GO:0004735">
    <property type="term" value="F:pyrroline-5-carboxylate reductase activity"/>
    <property type="evidence" value="ECO:0007669"/>
    <property type="project" value="UniProtKB-UniRule"/>
</dbReference>
<evidence type="ECO:0000256" key="2">
    <source>
        <dbReference type="ARBA" id="ARBA00005525"/>
    </source>
</evidence>
<comment type="catalytic activity">
    <reaction evidence="9">
        <text>L-proline + NAD(+) = (S)-1-pyrroline-5-carboxylate + NADH + 2 H(+)</text>
        <dbReference type="Rhea" id="RHEA:14105"/>
        <dbReference type="ChEBI" id="CHEBI:15378"/>
        <dbReference type="ChEBI" id="CHEBI:17388"/>
        <dbReference type="ChEBI" id="CHEBI:57540"/>
        <dbReference type="ChEBI" id="CHEBI:57945"/>
        <dbReference type="ChEBI" id="CHEBI:60039"/>
        <dbReference type="EC" id="1.5.1.2"/>
    </reaction>
</comment>
<keyword evidence="7 9" id="KW-0560">Oxidoreductase</keyword>
<keyword evidence="4 9" id="KW-0028">Amino-acid biosynthesis</keyword>
<evidence type="ECO:0000259" key="12">
    <source>
        <dbReference type="Pfam" id="PF03807"/>
    </source>
</evidence>
<dbReference type="InterPro" id="IPR000304">
    <property type="entry name" value="Pyrroline-COOH_reductase"/>
</dbReference>
<dbReference type="InterPro" id="IPR036291">
    <property type="entry name" value="NAD(P)-bd_dom_sf"/>
</dbReference>
<dbReference type="GO" id="GO:0055129">
    <property type="term" value="P:L-proline biosynthetic process"/>
    <property type="evidence" value="ECO:0007669"/>
    <property type="project" value="UniProtKB-UniRule"/>
</dbReference>
<dbReference type="KEGG" id="jpo:G7058_03360"/>
<dbReference type="InterPro" id="IPR028939">
    <property type="entry name" value="P5C_Rdtase_cat_N"/>
</dbReference>
<dbReference type="InterPro" id="IPR029036">
    <property type="entry name" value="P5CR_dimer"/>
</dbReference>
<dbReference type="Pfam" id="PF14748">
    <property type="entry name" value="P5CR_dimer"/>
    <property type="match status" value="1"/>
</dbReference>
<evidence type="ECO:0000256" key="1">
    <source>
        <dbReference type="ARBA" id="ARBA00004496"/>
    </source>
</evidence>
<proteinExistence type="inferred from homology"/>
<evidence type="ECO:0000256" key="7">
    <source>
        <dbReference type="ARBA" id="ARBA00023002"/>
    </source>
</evidence>
<dbReference type="SUPFAM" id="SSF51735">
    <property type="entry name" value="NAD(P)-binding Rossmann-fold domains"/>
    <property type="match status" value="1"/>
</dbReference>
<accession>A0A6G7WFX7</accession>
<evidence type="ECO:0000256" key="10">
    <source>
        <dbReference type="NCBIfam" id="TIGR00112"/>
    </source>
</evidence>
<feature type="binding site" evidence="11">
    <location>
        <begin position="70"/>
        <end position="73"/>
    </location>
    <ligand>
        <name>NADP(+)</name>
        <dbReference type="ChEBI" id="CHEBI:58349"/>
    </ligand>
</feature>
<dbReference type="Gene3D" id="1.10.3730.10">
    <property type="entry name" value="ProC C-terminal domain-like"/>
    <property type="match status" value="1"/>
</dbReference>
<comment type="subcellular location">
    <subcellularLocation>
        <location evidence="1 9">Cytoplasm</location>
    </subcellularLocation>
</comment>
<dbReference type="FunFam" id="3.40.50.720:FF:000190">
    <property type="entry name" value="Pyrroline-5-carboxylate reductase"/>
    <property type="match status" value="1"/>
</dbReference>
<feature type="domain" description="Pyrroline-5-carboxylate reductase catalytic N-terminal" evidence="12">
    <location>
        <begin position="5"/>
        <end position="99"/>
    </location>
</feature>
<gene>
    <name evidence="9 14" type="primary">proC</name>
    <name evidence="14" type="ORF">G7058_03360</name>
</gene>
<comment type="catalytic activity">
    <reaction evidence="9">
        <text>L-proline + NADP(+) = (S)-1-pyrroline-5-carboxylate + NADPH + 2 H(+)</text>
        <dbReference type="Rhea" id="RHEA:14109"/>
        <dbReference type="ChEBI" id="CHEBI:15378"/>
        <dbReference type="ChEBI" id="CHEBI:17388"/>
        <dbReference type="ChEBI" id="CHEBI:57783"/>
        <dbReference type="ChEBI" id="CHEBI:58349"/>
        <dbReference type="ChEBI" id="CHEBI:60039"/>
        <dbReference type="EC" id="1.5.1.2"/>
    </reaction>
</comment>
<dbReference type="EMBL" id="CP049889">
    <property type="protein sequence ID" value="QIK51174.1"/>
    <property type="molecule type" value="Genomic_DNA"/>
</dbReference>
<organism evidence="14 15">
    <name type="scientific">Jeotgalibaca porci</name>
    <dbReference type="NCBI Taxonomy" id="1868793"/>
    <lineage>
        <taxon>Bacteria</taxon>
        <taxon>Bacillati</taxon>
        <taxon>Bacillota</taxon>
        <taxon>Bacilli</taxon>
        <taxon>Lactobacillales</taxon>
        <taxon>Carnobacteriaceae</taxon>
        <taxon>Jeotgalibaca</taxon>
    </lineage>
</organism>
<evidence type="ECO:0000256" key="11">
    <source>
        <dbReference type="PIRSR" id="PIRSR000193-1"/>
    </source>
</evidence>
<feature type="binding site" evidence="11">
    <location>
        <begin position="8"/>
        <end position="13"/>
    </location>
    <ligand>
        <name>NADP(+)</name>
        <dbReference type="ChEBI" id="CHEBI:58349"/>
    </ligand>
</feature>
<feature type="binding site" evidence="11">
    <location>
        <position position="57"/>
    </location>
    <ligand>
        <name>NADPH</name>
        <dbReference type="ChEBI" id="CHEBI:57783"/>
    </ligand>
</feature>
<dbReference type="FunFam" id="1.10.3730.10:FF:000001">
    <property type="entry name" value="Pyrroline-5-carboxylate reductase"/>
    <property type="match status" value="1"/>
</dbReference>
<dbReference type="UniPathway" id="UPA00098">
    <property type="reaction ID" value="UER00361"/>
</dbReference>
<dbReference type="PANTHER" id="PTHR11645">
    <property type="entry name" value="PYRROLINE-5-CARBOXYLATE REDUCTASE"/>
    <property type="match status" value="1"/>
</dbReference>
<feature type="domain" description="Pyrroline-5-carboxylate reductase dimerisation" evidence="13">
    <location>
        <begin position="162"/>
        <end position="266"/>
    </location>
</feature>
<evidence type="ECO:0000259" key="13">
    <source>
        <dbReference type="Pfam" id="PF14748"/>
    </source>
</evidence>
<keyword evidence="15" id="KW-1185">Reference proteome</keyword>
<dbReference type="AlphaFoldDB" id="A0A6G7WFX7"/>
<dbReference type="GO" id="GO:0005737">
    <property type="term" value="C:cytoplasm"/>
    <property type="evidence" value="ECO:0007669"/>
    <property type="project" value="UniProtKB-SubCell"/>
</dbReference>
<evidence type="ECO:0000256" key="4">
    <source>
        <dbReference type="ARBA" id="ARBA00022605"/>
    </source>
</evidence>
<dbReference type="SUPFAM" id="SSF48179">
    <property type="entry name" value="6-phosphogluconate dehydrogenase C-terminal domain-like"/>
    <property type="match status" value="1"/>
</dbReference>
<evidence type="ECO:0000256" key="9">
    <source>
        <dbReference type="HAMAP-Rule" id="MF_01925"/>
    </source>
</evidence>
<evidence type="ECO:0000313" key="15">
    <source>
        <dbReference type="Proteomes" id="UP000501830"/>
    </source>
</evidence>
<reference evidence="14 15" key="1">
    <citation type="journal article" date="2017" name="Int. J. Syst. Evol. Microbiol.">
        <title>Jeotgalibaca porci sp. nov. and Jeotgalibaca arthritidis sp. nov., isolated from pigs, and emended description of the genus Jeotgalibaca.</title>
        <authorList>
            <person name="Zamora L."/>
            <person name="Perez-Sancho M."/>
            <person name="Dominguez L."/>
            <person name="Fernandez-Garayzabal J.F."/>
            <person name="Vela A.I."/>
        </authorList>
    </citation>
    <scope>NUCLEOTIDE SEQUENCE [LARGE SCALE GENOMIC DNA]</scope>
    <source>
        <strain evidence="14 15">CCUG 69148</strain>
    </source>
</reference>
<evidence type="ECO:0000256" key="6">
    <source>
        <dbReference type="ARBA" id="ARBA00022857"/>
    </source>
</evidence>
<evidence type="ECO:0000256" key="8">
    <source>
        <dbReference type="ARBA" id="ARBA00058118"/>
    </source>
</evidence>
<dbReference type="Proteomes" id="UP000501830">
    <property type="component" value="Chromosome"/>
</dbReference>
<keyword evidence="3 9" id="KW-0963">Cytoplasm</keyword>
<dbReference type="Pfam" id="PF03807">
    <property type="entry name" value="F420_oxidored"/>
    <property type="match status" value="1"/>
</dbReference>
<dbReference type="RefSeq" id="WP_166062224.1">
    <property type="nucleotide sequence ID" value="NZ_CP049889.1"/>
</dbReference>
<dbReference type="InterPro" id="IPR008927">
    <property type="entry name" value="6-PGluconate_DH-like_C_sf"/>
</dbReference>
<comment type="pathway">
    <text evidence="9">Amino-acid biosynthesis; L-proline biosynthesis; L-proline from L-glutamate 5-semialdehyde: step 1/1.</text>
</comment>
<evidence type="ECO:0000313" key="14">
    <source>
        <dbReference type="EMBL" id="QIK51174.1"/>
    </source>
</evidence>
<dbReference type="HAMAP" id="MF_01925">
    <property type="entry name" value="P5C_reductase"/>
    <property type="match status" value="1"/>
</dbReference>
<comment type="similarity">
    <text evidence="2 9">Belongs to the pyrroline-5-carboxylate reductase family.</text>
</comment>